<reference evidence="1" key="2">
    <citation type="submission" date="2021-08" db="EMBL/GenBank/DDBJ databases">
        <authorList>
            <person name="Gostincar C."/>
            <person name="Sun X."/>
            <person name="Song Z."/>
            <person name="Gunde-Cimerman N."/>
        </authorList>
    </citation>
    <scope>NUCLEOTIDE SEQUENCE</scope>
    <source>
        <strain evidence="1">EXF-9298</strain>
    </source>
</reference>
<comment type="caution">
    <text evidence="1">The sequence shown here is derived from an EMBL/GenBank/DDBJ whole genome shotgun (WGS) entry which is preliminary data.</text>
</comment>
<evidence type="ECO:0000313" key="2">
    <source>
        <dbReference type="Proteomes" id="UP000729357"/>
    </source>
</evidence>
<protein>
    <submittedName>
        <fullName evidence="1">Uncharacterized protein</fullName>
    </submittedName>
</protein>
<dbReference type="Proteomes" id="UP000729357">
    <property type="component" value="Unassembled WGS sequence"/>
</dbReference>
<dbReference type="EMBL" id="JAHFXS010000405">
    <property type="protein sequence ID" value="KAG9985302.1"/>
    <property type="molecule type" value="Genomic_DNA"/>
</dbReference>
<organism evidence="1 2">
    <name type="scientific">Aureobasidium melanogenum</name>
    <name type="common">Aureobasidium pullulans var. melanogenum</name>
    <dbReference type="NCBI Taxonomy" id="46634"/>
    <lineage>
        <taxon>Eukaryota</taxon>
        <taxon>Fungi</taxon>
        <taxon>Dikarya</taxon>
        <taxon>Ascomycota</taxon>
        <taxon>Pezizomycotina</taxon>
        <taxon>Dothideomycetes</taxon>
        <taxon>Dothideomycetidae</taxon>
        <taxon>Dothideales</taxon>
        <taxon>Saccotheciaceae</taxon>
        <taxon>Aureobasidium</taxon>
    </lineage>
</organism>
<evidence type="ECO:0000313" key="1">
    <source>
        <dbReference type="EMBL" id="KAG9985302.1"/>
    </source>
</evidence>
<name>A0A9P8JYE6_AURME</name>
<dbReference type="AlphaFoldDB" id="A0A9P8JYE6"/>
<feature type="non-terminal residue" evidence="1">
    <location>
        <position position="177"/>
    </location>
</feature>
<sequence>MPYHSHFTLPTADQHDVDTAWFDKQKQRSVEKNDPRLREWLTIEVDALKAYHDGNEDADPTAATMTRSISSSPVLDLDTYSDDILALDIKLDFHIPAISFLFKYNAREIYERVVHGELKDLTPAQLLPGVAKQFEDGAQRWSFWKRRLEELAQGGEGDEVAVAARSALESMILVADA</sequence>
<proteinExistence type="predicted"/>
<gene>
    <name evidence="1" type="ORF">KCU98_g4807</name>
</gene>
<reference evidence="1" key="1">
    <citation type="journal article" date="2021" name="J Fungi (Basel)">
        <title>Virulence traits and population genomics of the black yeast Aureobasidium melanogenum.</title>
        <authorList>
            <person name="Cernosa A."/>
            <person name="Sun X."/>
            <person name="Gostincar C."/>
            <person name="Fang C."/>
            <person name="Gunde-Cimerman N."/>
            <person name="Song Z."/>
        </authorList>
    </citation>
    <scope>NUCLEOTIDE SEQUENCE</scope>
    <source>
        <strain evidence="1">EXF-9298</strain>
    </source>
</reference>
<accession>A0A9P8JYE6</accession>
<keyword evidence="2" id="KW-1185">Reference proteome</keyword>